<name>A0A3G4VDQ5_9VIBR</name>
<organism evidence="1 2">
    <name type="scientific">Vibrio mediterranei</name>
    <dbReference type="NCBI Taxonomy" id="689"/>
    <lineage>
        <taxon>Bacteria</taxon>
        <taxon>Pseudomonadati</taxon>
        <taxon>Pseudomonadota</taxon>
        <taxon>Gammaproteobacteria</taxon>
        <taxon>Vibrionales</taxon>
        <taxon>Vibrionaceae</taxon>
        <taxon>Vibrio</taxon>
    </lineage>
</organism>
<proteinExistence type="predicted"/>
<dbReference type="NCBIfam" id="TIGR02532">
    <property type="entry name" value="IV_pilin_GFxxxE"/>
    <property type="match status" value="1"/>
</dbReference>
<gene>
    <name evidence="1" type="ORF">ECB94_17235</name>
</gene>
<sequence length="159" mass="17250">MKRNGFTLIELVVVIVILGILAVSAAPRFLNLTTDARVSVLKGAQAAVKGMDSLVYSKAVINGVERNGDKAVKIDGKRVNLINGHLKLDTKNNVAQFLDTDMNYHVKQNGATDGGELVIYGGKEIRNVEAVKEGGCFLLVTQPDSEKGEYRYAIIDQNC</sequence>
<accession>A0A3G4VDQ5</accession>
<evidence type="ECO:0000313" key="2">
    <source>
        <dbReference type="Proteomes" id="UP000279760"/>
    </source>
</evidence>
<dbReference type="InterPro" id="IPR012902">
    <property type="entry name" value="N_methyl_site"/>
</dbReference>
<dbReference type="SUPFAM" id="SSF54523">
    <property type="entry name" value="Pili subunits"/>
    <property type="match status" value="1"/>
</dbReference>
<dbReference type="InterPro" id="IPR045584">
    <property type="entry name" value="Pilin-like"/>
</dbReference>
<reference evidence="1 2" key="1">
    <citation type="submission" date="2018-11" db="EMBL/GenBank/DDBJ databases">
        <title>Complete Genome Sequence of Vbrio mediterranei 117-T6: a Potential Pathogen Bacteria Isolated from the Conchocelis of Pyropia.</title>
        <authorList>
            <person name="Liu Q."/>
        </authorList>
    </citation>
    <scope>NUCLEOTIDE SEQUENCE [LARGE SCALE GENOMIC DNA]</scope>
    <source>
        <strain evidence="1 2">117-T6</strain>
    </source>
</reference>
<protein>
    <submittedName>
        <fullName evidence="1">Type II secretion system protein</fullName>
    </submittedName>
</protein>
<evidence type="ECO:0000313" key="1">
    <source>
        <dbReference type="EMBL" id="AYV22890.1"/>
    </source>
</evidence>
<dbReference type="Pfam" id="PF07963">
    <property type="entry name" value="N_methyl"/>
    <property type="match status" value="1"/>
</dbReference>
<dbReference type="AlphaFoldDB" id="A0A3G4VDQ5"/>
<dbReference type="RefSeq" id="WP_124941131.1">
    <property type="nucleotide sequence ID" value="NZ_CP033577.1"/>
</dbReference>
<dbReference type="Gene3D" id="3.30.700.10">
    <property type="entry name" value="Glycoprotein, Type 4 Pilin"/>
    <property type="match status" value="1"/>
</dbReference>
<dbReference type="Proteomes" id="UP000279760">
    <property type="component" value="Chromosome 1"/>
</dbReference>
<dbReference type="EMBL" id="CP033577">
    <property type="protein sequence ID" value="AYV22890.1"/>
    <property type="molecule type" value="Genomic_DNA"/>
</dbReference>